<proteinExistence type="predicted"/>
<evidence type="ECO:0000313" key="2">
    <source>
        <dbReference type="EMBL" id="GFN99582.1"/>
    </source>
</evidence>
<organism evidence="2 3">
    <name type="scientific">Plakobranchus ocellatus</name>
    <dbReference type="NCBI Taxonomy" id="259542"/>
    <lineage>
        <taxon>Eukaryota</taxon>
        <taxon>Metazoa</taxon>
        <taxon>Spiralia</taxon>
        <taxon>Lophotrochozoa</taxon>
        <taxon>Mollusca</taxon>
        <taxon>Gastropoda</taxon>
        <taxon>Heterobranchia</taxon>
        <taxon>Euthyneura</taxon>
        <taxon>Panpulmonata</taxon>
        <taxon>Sacoglossa</taxon>
        <taxon>Placobranchoidea</taxon>
        <taxon>Plakobranchidae</taxon>
        <taxon>Plakobranchus</taxon>
    </lineage>
</organism>
<evidence type="ECO:0000256" key="1">
    <source>
        <dbReference type="SAM" id="MobiDB-lite"/>
    </source>
</evidence>
<comment type="caution">
    <text evidence="2">The sequence shown here is derived from an EMBL/GenBank/DDBJ whole genome shotgun (WGS) entry which is preliminary data.</text>
</comment>
<dbReference type="AlphaFoldDB" id="A0AAV3ZYR6"/>
<gene>
    <name evidence="2" type="ORF">PoB_002608800</name>
</gene>
<dbReference type="EMBL" id="BLXT01003003">
    <property type="protein sequence ID" value="GFN99582.1"/>
    <property type="molecule type" value="Genomic_DNA"/>
</dbReference>
<keyword evidence="3" id="KW-1185">Reference proteome</keyword>
<accession>A0AAV3ZYR6</accession>
<name>A0AAV3ZYR6_9GAST</name>
<dbReference type="Proteomes" id="UP000735302">
    <property type="component" value="Unassembled WGS sequence"/>
</dbReference>
<sequence length="125" mass="14083">MISVPIAFYFDPYPQRKRKGWFFYITSPQEGGLRLLGPSSGQGVGGGARTRDRRVSADVRADSLRHWVTDAPRKMNAKKNGSKHADDPRTLFFPYVQMVLVTHLYSPGWGKKWTAQSAALMQLKA</sequence>
<evidence type="ECO:0000313" key="3">
    <source>
        <dbReference type="Proteomes" id="UP000735302"/>
    </source>
</evidence>
<protein>
    <submittedName>
        <fullName evidence="2">Uncharacterized protein</fullName>
    </submittedName>
</protein>
<reference evidence="2 3" key="1">
    <citation type="journal article" date="2021" name="Elife">
        <title>Chloroplast acquisition without the gene transfer in kleptoplastic sea slugs, Plakobranchus ocellatus.</title>
        <authorList>
            <person name="Maeda T."/>
            <person name="Takahashi S."/>
            <person name="Yoshida T."/>
            <person name="Shimamura S."/>
            <person name="Takaki Y."/>
            <person name="Nagai Y."/>
            <person name="Toyoda A."/>
            <person name="Suzuki Y."/>
            <person name="Arimoto A."/>
            <person name="Ishii H."/>
            <person name="Satoh N."/>
            <person name="Nishiyama T."/>
            <person name="Hasebe M."/>
            <person name="Maruyama T."/>
            <person name="Minagawa J."/>
            <person name="Obokata J."/>
            <person name="Shigenobu S."/>
        </authorList>
    </citation>
    <scope>NUCLEOTIDE SEQUENCE [LARGE SCALE GENOMIC DNA]</scope>
</reference>
<feature type="region of interest" description="Disordered" evidence="1">
    <location>
        <begin position="35"/>
        <end position="55"/>
    </location>
</feature>